<gene>
    <name evidence="1" type="ORF">ED28_11200</name>
</gene>
<dbReference type="PANTHER" id="PTHR33840">
    <property type="match status" value="1"/>
</dbReference>
<evidence type="ECO:0008006" key="3">
    <source>
        <dbReference type="Google" id="ProtNLM"/>
    </source>
</evidence>
<dbReference type="AlphaFoldDB" id="A0A443IDI7"/>
<keyword evidence="2" id="KW-1185">Reference proteome</keyword>
<sequence length="596" mass="67523">MDLDTLIAAAHRAQQADDYQVGNCSRILHIGFFFDGVGRNIEQDALENRLSNIARLFRAYPEEENKTDAVSYKKHYISGLGTPFLEMEGEALQQIMDGTGHAVQESLKNQPADALRDIIKAKMGGASSQEASNELRQKLLTPKGQLKMLRDATLKGVIRAGIEATPWLRDNEFMAYSMVSGADTRLNSTRIRFERTFDDAMKSGEVPVRLISLSVFGFDMGGTQARQFIDLLLNEMCGQDKEGKPTFRGVPLDMVFTGLFDCSRDTPMSSDNGLDYASSILEWVPEKRVETAGQIISLFGRKYLDHQSPLPEPVKKSLHLVAAHERRRWRCVYRTGRDDAGHQEILMPGCSEDIGGGLKPDVQKPSAELCRVSLRQMYKEAMKAGVPFPDFSSLYDTDRLVWSYFDIRDSVESQSVDRWVTSYQRAVSASELSYRAMNRHLDGYFEWLGRQFYEYKSELRRLEGIRDGILLSPSSMAGLVGVSLQARQARDEVMDDILTLKKHWSWLSDVANAAHLLLTREYHYPPQLYLDNILMPARDRAEHFLACGVAGHDGKSPPVRWCVDASVLYAWFVHDVQRAEGINDGYFSVRWMEPRK</sequence>
<organism evidence="1 2">
    <name type="scientific">[Pantoea] beijingensis</name>
    <dbReference type="NCBI Taxonomy" id="1324864"/>
    <lineage>
        <taxon>Bacteria</taxon>
        <taxon>Pseudomonadati</taxon>
        <taxon>Pseudomonadota</taxon>
        <taxon>Gammaproteobacteria</taxon>
        <taxon>Enterobacterales</taxon>
        <taxon>Erwiniaceae</taxon>
        <taxon>Erwinia</taxon>
    </lineage>
</organism>
<reference evidence="1 2" key="1">
    <citation type="submission" date="2014-04" db="EMBL/GenBank/DDBJ databases">
        <title>Draft genome sequence of Pantoea beijingensis strain LMG 27579, an emerging pathogen to Pleurotus eryngii with potential industrial application.</title>
        <authorList>
            <person name="Xu F."/>
            <person name="Liu Y."/>
            <person name="Wang S."/>
            <person name="Yin Y."/>
            <person name="Ma Y."/>
            <person name="Zhao S."/>
            <person name="Rong C."/>
        </authorList>
    </citation>
    <scope>NUCLEOTIDE SEQUENCE [LARGE SCALE GENOMIC DNA]</scope>
    <source>
        <strain evidence="1 2">LMG 27579</strain>
    </source>
</reference>
<proteinExistence type="predicted"/>
<dbReference type="EMBL" id="JMEE01000031">
    <property type="protein sequence ID" value="RWR02189.1"/>
    <property type="molecule type" value="Genomic_DNA"/>
</dbReference>
<dbReference type="Proteomes" id="UP000288794">
    <property type="component" value="Unassembled WGS sequence"/>
</dbReference>
<evidence type="ECO:0000313" key="2">
    <source>
        <dbReference type="Proteomes" id="UP000288794"/>
    </source>
</evidence>
<dbReference type="PANTHER" id="PTHR33840:SF1">
    <property type="entry name" value="TLE1 PHOSPHOLIPASE DOMAIN-CONTAINING PROTEIN"/>
    <property type="match status" value="1"/>
</dbReference>
<comment type="caution">
    <text evidence="1">The sequence shown here is derived from an EMBL/GenBank/DDBJ whole genome shotgun (WGS) entry which is preliminary data.</text>
</comment>
<protein>
    <recommendedName>
        <fullName evidence="3">DUF2235 domain-containing protein</fullName>
    </recommendedName>
</protein>
<evidence type="ECO:0000313" key="1">
    <source>
        <dbReference type="EMBL" id="RWR02189.1"/>
    </source>
</evidence>
<accession>A0A443IDI7</accession>
<name>A0A443IDI7_9GAMM</name>